<gene>
    <name evidence="1" type="ORF">C1850_08990</name>
</gene>
<proteinExistence type="predicted"/>
<sequence length="163" mass="16392">MSKTVKKATAVVGCAMLASSAIVAPAMAIESNGTCDAVAIQDVSQEAVATESHDAVSKVVGTFVYTQDSLSSNEYISGIFSKAAATLCASLPDYAVRSVASDLRVSGIDGLSWTVPEQMLEEGDSAKIIGCSCASNAPGGGAVAQAEVSGVSLEALVALAQSR</sequence>
<dbReference type="AlphaFoldDB" id="A0A369NWZ1"/>
<reference evidence="1 2" key="1">
    <citation type="journal article" date="2018" name="Elife">
        <title>Discovery and characterization of a prevalent human gut bacterial enzyme sufficient for the inactivation of a family of plant toxins.</title>
        <authorList>
            <person name="Koppel N."/>
            <person name="Bisanz J.E."/>
            <person name="Pandelia M.E."/>
            <person name="Turnbaugh P.J."/>
            <person name="Balskus E.P."/>
        </authorList>
    </citation>
    <scope>NUCLEOTIDE SEQUENCE [LARGE SCALE GENOMIC DNA]</scope>
    <source>
        <strain evidence="1 2">OB21 GAM 11</strain>
    </source>
</reference>
<protein>
    <submittedName>
        <fullName evidence="1">Uncharacterized protein</fullName>
    </submittedName>
</protein>
<name>A0A369NWZ1_9ACTN</name>
<accession>A0A369NWZ1</accession>
<dbReference type="Proteomes" id="UP000253805">
    <property type="component" value="Unassembled WGS sequence"/>
</dbReference>
<evidence type="ECO:0000313" key="2">
    <source>
        <dbReference type="Proteomes" id="UP000253805"/>
    </source>
</evidence>
<comment type="caution">
    <text evidence="1">The sequence shown here is derived from an EMBL/GenBank/DDBJ whole genome shotgun (WGS) entry which is preliminary data.</text>
</comment>
<dbReference type="RefSeq" id="WP_114540576.1">
    <property type="nucleotide sequence ID" value="NZ_DBFWAD010000094.1"/>
</dbReference>
<evidence type="ECO:0000313" key="1">
    <source>
        <dbReference type="EMBL" id="RDC42848.1"/>
    </source>
</evidence>
<organism evidence="1 2">
    <name type="scientific">Adlercreutzia equolifaciens subsp. celatus</name>
    <dbReference type="NCBI Taxonomy" id="394340"/>
    <lineage>
        <taxon>Bacteria</taxon>
        <taxon>Bacillati</taxon>
        <taxon>Actinomycetota</taxon>
        <taxon>Coriobacteriia</taxon>
        <taxon>Eggerthellales</taxon>
        <taxon>Eggerthellaceae</taxon>
        <taxon>Adlercreutzia</taxon>
    </lineage>
</organism>
<dbReference type="EMBL" id="PPUT01000024">
    <property type="protein sequence ID" value="RDC42848.1"/>
    <property type="molecule type" value="Genomic_DNA"/>
</dbReference>